<sequence length="202" mass="23180">MQKNEKNIIIVDDHQLFAEGLKRIIEDIPNFTVIDTCNNLEELKLSINKKIPHLIMLDIQMKGFNGFEICELLQKKHPFIKIIMISMFDSNDIIEKCKKVNANGYIAKTTESCIVKDTIINVLNGVNSFVNPNPRNKNEPLVVTNREKEIIELIKKGFNSNEIAKKLAISKFTVDTHRKNILKKLNLSSTAELIGYAFKNFY</sequence>
<evidence type="ECO:0000256" key="2">
    <source>
        <dbReference type="ARBA" id="ARBA00023125"/>
    </source>
</evidence>
<dbReference type="PROSITE" id="PS50043">
    <property type="entry name" value="HTH_LUXR_2"/>
    <property type="match status" value="1"/>
</dbReference>
<name>A0A0C5W0K4_9FLAO</name>
<dbReference type="Gene3D" id="3.40.50.2300">
    <property type="match status" value="1"/>
</dbReference>
<feature type="domain" description="Response regulatory" evidence="5">
    <location>
        <begin position="7"/>
        <end position="123"/>
    </location>
</feature>
<dbReference type="SMART" id="SM00421">
    <property type="entry name" value="HTH_LUXR"/>
    <property type="match status" value="1"/>
</dbReference>
<dbReference type="STRING" id="1454006.AW14_06585"/>
<keyword evidence="7" id="KW-1185">Reference proteome</keyword>
<dbReference type="EMBL" id="CP007202">
    <property type="protein sequence ID" value="AJR04816.1"/>
    <property type="molecule type" value="Genomic_DNA"/>
</dbReference>
<evidence type="ECO:0000313" key="6">
    <source>
        <dbReference type="EMBL" id="AJR04816.1"/>
    </source>
</evidence>
<keyword evidence="2" id="KW-0238">DNA-binding</keyword>
<dbReference type="PANTHER" id="PTHR45566">
    <property type="entry name" value="HTH-TYPE TRANSCRIPTIONAL REGULATOR YHJB-RELATED"/>
    <property type="match status" value="1"/>
</dbReference>
<evidence type="ECO:0008006" key="8">
    <source>
        <dbReference type="Google" id="ProtNLM"/>
    </source>
</evidence>
<dbReference type="AlphaFoldDB" id="A0A0C5W0K4"/>
<dbReference type="OrthoDB" id="9797341at2"/>
<dbReference type="PROSITE" id="PS00622">
    <property type="entry name" value="HTH_LUXR_1"/>
    <property type="match status" value="1"/>
</dbReference>
<dbReference type="GO" id="GO:0000160">
    <property type="term" value="P:phosphorelay signal transduction system"/>
    <property type="evidence" value="ECO:0007669"/>
    <property type="project" value="InterPro"/>
</dbReference>
<evidence type="ECO:0000313" key="7">
    <source>
        <dbReference type="Proteomes" id="UP000032229"/>
    </source>
</evidence>
<dbReference type="CDD" id="cd17535">
    <property type="entry name" value="REC_NarL-like"/>
    <property type="match status" value="1"/>
</dbReference>
<dbReference type="PANTHER" id="PTHR45566:SF2">
    <property type="entry name" value="NARL SUBFAMILY"/>
    <property type="match status" value="1"/>
</dbReference>
<dbReference type="InterPro" id="IPR000792">
    <property type="entry name" value="Tscrpt_reg_LuxR_C"/>
</dbReference>
<dbReference type="PATRIC" id="fig|1454006.5.peg.1293"/>
<dbReference type="InterPro" id="IPR051015">
    <property type="entry name" value="EvgA-like"/>
</dbReference>
<organism evidence="6 7">
    <name type="scientific">Siansivirga zeaxanthinifaciens CC-SAMT-1</name>
    <dbReference type="NCBI Taxonomy" id="1454006"/>
    <lineage>
        <taxon>Bacteria</taxon>
        <taxon>Pseudomonadati</taxon>
        <taxon>Bacteroidota</taxon>
        <taxon>Flavobacteriia</taxon>
        <taxon>Flavobacteriales</taxon>
        <taxon>Flavobacteriaceae</taxon>
        <taxon>Siansivirga</taxon>
    </lineage>
</organism>
<evidence type="ECO:0000256" key="3">
    <source>
        <dbReference type="PROSITE-ProRule" id="PRU00169"/>
    </source>
</evidence>
<feature type="modified residue" description="4-aspartylphosphate" evidence="3">
    <location>
        <position position="58"/>
    </location>
</feature>
<dbReference type="Proteomes" id="UP000032229">
    <property type="component" value="Chromosome"/>
</dbReference>
<dbReference type="GO" id="GO:0006355">
    <property type="term" value="P:regulation of DNA-templated transcription"/>
    <property type="evidence" value="ECO:0007669"/>
    <property type="project" value="InterPro"/>
</dbReference>
<dbReference type="InterPro" id="IPR011006">
    <property type="entry name" value="CheY-like_superfamily"/>
</dbReference>
<dbReference type="InterPro" id="IPR016032">
    <property type="entry name" value="Sig_transdc_resp-reg_C-effctor"/>
</dbReference>
<evidence type="ECO:0000256" key="1">
    <source>
        <dbReference type="ARBA" id="ARBA00022553"/>
    </source>
</evidence>
<dbReference type="PROSITE" id="PS50110">
    <property type="entry name" value="RESPONSE_REGULATORY"/>
    <property type="match status" value="1"/>
</dbReference>
<dbReference type="SUPFAM" id="SSF52172">
    <property type="entry name" value="CheY-like"/>
    <property type="match status" value="1"/>
</dbReference>
<dbReference type="CDD" id="cd06170">
    <property type="entry name" value="LuxR_C_like"/>
    <property type="match status" value="1"/>
</dbReference>
<keyword evidence="1 3" id="KW-0597">Phosphoprotein</keyword>
<dbReference type="PRINTS" id="PR00038">
    <property type="entry name" value="HTHLUXR"/>
</dbReference>
<dbReference type="InterPro" id="IPR058245">
    <property type="entry name" value="NreC/VraR/RcsB-like_REC"/>
</dbReference>
<dbReference type="KEGG" id="sze:AW14_06585"/>
<dbReference type="Pfam" id="PF00196">
    <property type="entry name" value="GerE"/>
    <property type="match status" value="1"/>
</dbReference>
<protein>
    <recommendedName>
        <fullName evidence="8">LuxR family transcriptional regulator</fullName>
    </recommendedName>
</protein>
<dbReference type="GO" id="GO:0003677">
    <property type="term" value="F:DNA binding"/>
    <property type="evidence" value="ECO:0007669"/>
    <property type="project" value="UniProtKB-KW"/>
</dbReference>
<accession>A0A0C5W0K4</accession>
<dbReference type="InterPro" id="IPR001789">
    <property type="entry name" value="Sig_transdc_resp-reg_receiver"/>
</dbReference>
<evidence type="ECO:0000259" key="5">
    <source>
        <dbReference type="PROSITE" id="PS50110"/>
    </source>
</evidence>
<dbReference type="RefSeq" id="WP_044638064.1">
    <property type="nucleotide sequence ID" value="NZ_CP007202.1"/>
</dbReference>
<reference evidence="6 7" key="1">
    <citation type="submission" date="2014-02" db="EMBL/GenBank/DDBJ databases">
        <authorList>
            <person name="Young C.-C."/>
            <person name="Hameed A."/>
            <person name="Huang H.-C."/>
            <person name="Shahina M."/>
        </authorList>
    </citation>
    <scope>NUCLEOTIDE SEQUENCE [LARGE SCALE GENOMIC DNA]</scope>
    <source>
        <strain evidence="6 7">CC-SAMT-1</strain>
    </source>
</reference>
<feature type="domain" description="HTH luxR-type" evidence="4">
    <location>
        <begin position="136"/>
        <end position="201"/>
    </location>
</feature>
<dbReference type="InterPro" id="IPR036388">
    <property type="entry name" value="WH-like_DNA-bd_sf"/>
</dbReference>
<evidence type="ECO:0000259" key="4">
    <source>
        <dbReference type="PROSITE" id="PS50043"/>
    </source>
</evidence>
<dbReference type="SUPFAM" id="SSF46894">
    <property type="entry name" value="C-terminal effector domain of the bipartite response regulators"/>
    <property type="match status" value="1"/>
</dbReference>
<gene>
    <name evidence="6" type="ORF">AW14_06585</name>
</gene>
<dbReference type="HOGENOM" id="CLU_000445_90_1_10"/>
<dbReference type="SMART" id="SM00448">
    <property type="entry name" value="REC"/>
    <property type="match status" value="1"/>
</dbReference>
<dbReference type="Pfam" id="PF00072">
    <property type="entry name" value="Response_reg"/>
    <property type="match status" value="1"/>
</dbReference>
<dbReference type="Gene3D" id="1.10.10.10">
    <property type="entry name" value="Winged helix-like DNA-binding domain superfamily/Winged helix DNA-binding domain"/>
    <property type="match status" value="1"/>
</dbReference>
<proteinExistence type="predicted"/>